<dbReference type="PANTHER" id="PTHR33657">
    <property type="entry name" value="DOMAIN PROTEIN, PUTATIVE (AFU_ORTHOLOGUE AFUA_5G00600)-RELATED"/>
    <property type="match status" value="1"/>
</dbReference>
<dbReference type="STRING" id="4795.A0A225WU61"/>
<accession>A0A225WU61</accession>
<feature type="chain" id="PRO_5012872480" evidence="5">
    <location>
        <begin position="21"/>
        <end position="236"/>
    </location>
</feature>
<reference evidence="7" key="1">
    <citation type="submission" date="2017-03" db="EMBL/GenBank/DDBJ databases">
        <title>Phytopthora megakarya and P. palmivora, two closely related causual agents of cacao black pod achieved similar genome size and gene model numbers by different mechanisms.</title>
        <authorList>
            <person name="Ali S."/>
            <person name="Shao J."/>
            <person name="Larry D.J."/>
            <person name="Kronmiller B."/>
            <person name="Shen D."/>
            <person name="Strem M.D."/>
            <person name="Melnick R.L."/>
            <person name="Guiltinan M.J."/>
            <person name="Tyler B.M."/>
            <person name="Meinhardt L.W."/>
            <person name="Bailey B.A."/>
        </authorList>
    </citation>
    <scope>NUCLEOTIDE SEQUENCE [LARGE SCALE GENOMIC DNA]</scope>
    <source>
        <strain evidence="7">zdho120</strain>
    </source>
</reference>
<evidence type="ECO:0000256" key="3">
    <source>
        <dbReference type="ARBA" id="ARBA00022525"/>
    </source>
</evidence>
<organism evidence="6 7">
    <name type="scientific">Phytophthora megakarya</name>
    <dbReference type="NCBI Taxonomy" id="4795"/>
    <lineage>
        <taxon>Eukaryota</taxon>
        <taxon>Sar</taxon>
        <taxon>Stramenopiles</taxon>
        <taxon>Oomycota</taxon>
        <taxon>Peronosporomycetes</taxon>
        <taxon>Peronosporales</taxon>
        <taxon>Peronosporaceae</taxon>
        <taxon>Phytophthora</taxon>
    </lineage>
</organism>
<keyword evidence="5" id="KW-0732">Signal</keyword>
<keyword evidence="3" id="KW-0964">Secreted</keyword>
<comment type="subcellular location">
    <subcellularLocation>
        <location evidence="1">Secreted</location>
    </subcellularLocation>
</comment>
<comment type="caution">
    <text evidence="6">The sequence shown here is derived from an EMBL/GenBank/DDBJ whole genome shotgun (WGS) entry which is preliminary data.</text>
</comment>
<dbReference type="InterPro" id="IPR008701">
    <property type="entry name" value="NPP1"/>
</dbReference>
<comment type="similarity">
    <text evidence="2">Belongs to the Necrosis inducing protein (NPP1) family.</text>
</comment>
<sequence length="236" mass="26156">MAKLLRLVLISAGLVASAQAEVLAYDSVIPIPETEATTIEYSLALKFKPQLNIESGCRSYPAVDESGNTNKGLSVLSFRKCDGPSLGSQIYGRATTYEDYYAIMYAWYFPRDRKGIIGHRHGWEHVIIWLKRIGADKAKLEAASSSIKDGKYFTVVPPTAKMVDGTSVKFQYKAQALSHYVNVTTVAGDLQDLVVWEDMPEAARAALNLNDFGKATVPFKTETFLDNIKDAYPWSD</sequence>
<name>A0A225WU61_9STRA</name>
<dbReference type="GO" id="GO:0005576">
    <property type="term" value="C:extracellular region"/>
    <property type="evidence" value="ECO:0007669"/>
    <property type="project" value="UniProtKB-SubCell"/>
</dbReference>
<dbReference type="OrthoDB" id="89086at2759"/>
<evidence type="ECO:0000256" key="5">
    <source>
        <dbReference type="SAM" id="SignalP"/>
    </source>
</evidence>
<dbReference type="AlphaFoldDB" id="A0A225WU61"/>
<keyword evidence="4" id="KW-0843">Virulence</keyword>
<evidence type="ECO:0000313" key="6">
    <source>
        <dbReference type="EMBL" id="OWZ20440.1"/>
    </source>
</evidence>
<evidence type="ECO:0000256" key="4">
    <source>
        <dbReference type="ARBA" id="ARBA00023026"/>
    </source>
</evidence>
<protein>
    <submittedName>
        <fullName evidence="6">Necrosis inducing protein NPP1</fullName>
    </submittedName>
</protein>
<evidence type="ECO:0000256" key="2">
    <source>
        <dbReference type="ARBA" id="ARBA00009520"/>
    </source>
</evidence>
<evidence type="ECO:0000313" key="7">
    <source>
        <dbReference type="Proteomes" id="UP000198211"/>
    </source>
</evidence>
<proteinExistence type="inferred from homology"/>
<dbReference type="EMBL" id="NBNE01000324">
    <property type="protein sequence ID" value="OWZ20440.1"/>
    <property type="molecule type" value="Genomic_DNA"/>
</dbReference>
<dbReference type="PANTHER" id="PTHR33657:SF8">
    <property type="entry name" value="DOMAIN PROTEIN, PUTATIVE (AFU_ORTHOLOGUE AFUA_5G00600)-RELATED"/>
    <property type="match status" value="1"/>
</dbReference>
<dbReference type="PIRSF" id="PIRSF029958">
    <property type="entry name" value="Necrosis-inducing_protein"/>
    <property type="match status" value="1"/>
</dbReference>
<keyword evidence="7" id="KW-1185">Reference proteome</keyword>
<dbReference type="Pfam" id="PF05630">
    <property type="entry name" value="NPP1"/>
    <property type="match status" value="1"/>
</dbReference>
<feature type="signal peptide" evidence="5">
    <location>
        <begin position="1"/>
        <end position="20"/>
    </location>
</feature>
<dbReference type="Proteomes" id="UP000198211">
    <property type="component" value="Unassembled WGS sequence"/>
</dbReference>
<gene>
    <name evidence="6" type="ORF">PHMEG_0005153</name>
</gene>
<evidence type="ECO:0000256" key="1">
    <source>
        <dbReference type="ARBA" id="ARBA00004613"/>
    </source>
</evidence>